<dbReference type="EMBL" id="ML735217">
    <property type="protein sequence ID" value="KAE8395840.1"/>
    <property type="molecule type" value="Genomic_DNA"/>
</dbReference>
<keyword evidence="1" id="KW-0732">Signal</keyword>
<protein>
    <recommendedName>
        <fullName evidence="3">Hydrophobic surface binding protein A-domain-containing protein</fullName>
    </recommendedName>
</protein>
<dbReference type="Gene3D" id="1.20.1280.140">
    <property type="match status" value="1"/>
</dbReference>
<dbReference type="Pfam" id="PF12296">
    <property type="entry name" value="HsbA"/>
    <property type="match status" value="1"/>
</dbReference>
<evidence type="ECO:0000256" key="1">
    <source>
        <dbReference type="SAM" id="SignalP"/>
    </source>
</evidence>
<gene>
    <name evidence="2" type="ORF">BDV23DRAFT_178409</name>
</gene>
<feature type="chain" id="PRO_5024801734" description="Hydrophobic surface binding protein A-domain-containing protein" evidence="1">
    <location>
        <begin position="19"/>
        <end position="181"/>
    </location>
</feature>
<dbReference type="PANTHER" id="PTHR38123">
    <property type="entry name" value="CELL WALL SERINE-THREONINE-RICH GALACTOMANNOPROTEIN MP1 (AFU_ORTHOLOGUE AFUA_4G03240)"/>
    <property type="match status" value="1"/>
</dbReference>
<proteinExistence type="predicted"/>
<reference evidence="2" key="1">
    <citation type="submission" date="2019-04" db="EMBL/GenBank/DDBJ databases">
        <title>Friends and foes A comparative genomics studyof 23 Aspergillus species from section Flavi.</title>
        <authorList>
            <consortium name="DOE Joint Genome Institute"/>
            <person name="Kjaerbolling I."/>
            <person name="Vesth T."/>
            <person name="Frisvad J.C."/>
            <person name="Nybo J.L."/>
            <person name="Theobald S."/>
            <person name="Kildgaard S."/>
            <person name="Isbrandt T."/>
            <person name="Kuo A."/>
            <person name="Sato A."/>
            <person name="Lyhne E.K."/>
            <person name="Kogle M.E."/>
            <person name="Wiebenga A."/>
            <person name="Kun R.S."/>
            <person name="Lubbers R.J."/>
            <person name="Makela M.R."/>
            <person name="Barry K."/>
            <person name="Chovatia M."/>
            <person name="Clum A."/>
            <person name="Daum C."/>
            <person name="Haridas S."/>
            <person name="He G."/>
            <person name="LaButti K."/>
            <person name="Lipzen A."/>
            <person name="Mondo S."/>
            <person name="Riley R."/>
            <person name="Salamov A."/>
            <person name="Simmons B.A."/>
            <person name="Magnuson J.K."/>
            <person name="Henrissat B."/>
            <person name="Mortensen U.H."/>
            <person name="Larsen T.O."/>
            <person name="Devries R.P."/>
            <person name="Grigoriev I.V."/>
            <person name="Machida M."/>
            <person name="Baker S.E."/>
            <person name="Andersen M.R."/>
        </authorList>
    </citation>
    <scope>NUCLEOTIDE SEQUENCE [LARGE SCALE GENOMIC DNA]</scope>
    <source>
        <strain evidence="2">IBT 14317</strain>
    </source>
</reference>
<accession>A0A5N7CNK3</accession>
<dbReference type="PANTHER" id="PTHR38123:SF1">
    <property type="entry name" value="HYDROPHOBIC SURFACE BINDING PROTEIN"/>
    <property type="match status" value="1"/>
</dbReference>
<dbReference type="GO" id="GO:0005576">
    <property type="term" value="C:extracellular region"/>
    <property type="evidence" value="ECO:0007669"/>
    <property type="project" value="TreeGrafter"/>
</dbReference>
<sequence>MHLPILTALLILLPLTTSNPIPLNLSPLTTDATPILNDLTKLTTDLSTLTTAIKSYTGGLIPALDIQRKEMIVERDLEQATSDTEAATPFTVDESAAATRALLGLEPDVREALGGLVSKKPLVNQAGVGAVVRMDLVNLKSKTGLLSSALQGKATEMDRTTLASKTTELIAGFDDAIRAYS</sequence>
<feature type="signal peptide" evidence="1">
    <location>
        <begin position="1"/>
        <end position="18"/>
    </location>
</feature>
<dbReference type="AlphaFoldDB" id="A0A5N7CNK3"/>
<dbReference type="OrthoDB" id="3485059at2759"/>
<dbReference type="InterPro" id="IPR021054">
    <property type="entry name" value="Cell_wall_mannoprotein_1"/>
</dbReference>
<evidence type="ECO:0000313" key="2">
    <source>
        <dbReference type="EMBL" id="KAE8395840.1"/>
    </source>
</evidence>
<evidence type="ECO:0008006" key="3">
    <source>
        <dbReference type="Google" id="ProtNLM"/>
    </source>
</evidence>
<dbReference type="Proteomes" id="UP000326877">
    <property type="component" value="Unassembled WGS sequence"/>
</dbReference>
<name>A0A5N7CNK3_PETAA</name>
<organism evidence="2">
    <name type="scientific">Petromyces alliaceus</name>
    <name type="common">Aspergillus alliaceus</name>
    <dbReference type="NCBI Taxonomy" id="209559"/>
    <lineage>
        <taxon>Eukaryota</taxon>
        <taxon>Fungi</taxon>
        <taxon>Dikarya</taxon>
        <taxon>Ascomycota</taxon>
        <taxon>Pezizomycotina</taxon>
        <taxon>Eurotiomycetes</taxon>
        <taxon>Eurotiomycetidae</taxon>
        <taxon>Eurotiales</taxon>
        <taxon>Aspergillaceae</taxon>
        <taxon>Aspergillus</taxon>
        <taxon>Aspergillus subgen. Circumdati</taxon>
    </lineage>
</organism>